<dbReference type="RefSeq" id="WP_344902710.1">
    <property type="nucleotide sequence ID" value="NZ_BAAAWD010000017.1"/>
</dbReference>
<keyword evidence="2" id="KW-0812">Transmembrane</keyword>
<evidence type="ECO:0000256" key="1">
    <source>
        <dbReference type="SAM" id="MobiDB-lite"/>
    </source>
</evidence>
<keyword evidence="2" id="KW-0472">Membrane</keyword>
<gene>
    <name evidence="3" type="ORF">GCM10017559_64090</name>
</gene>
<dbReference type="EMBL" id="BAAAWD010000017">
    <property type="protein sequence ID" value="GAA3028807.1"/>
    <property type="molecule type" value="Genomic_DNA"/>
</dbReference>
<dbReference type="Proteomes" id="UP001499930">
    <property type="component" value="Unassembled WGS sequence"/>
</dbReference>
<comment type="caution">
    <text evidence="3">The sequence shown here is derived from an EMBL/GenBank/DDBJ whole genome shotgun (WGS) entry which is preliminary data.</text>
</comment>
<name>A0ABP6L3E2_9ACTN</name>
<organism evidence="3 4">
    <name type="scientific">Streptosporangium longisporum</name>
    <dbReference type="NCBI Taxonomy" id="46187"/>
    <lineage>
        <taxon>Bacteria</taxon>
        <taxon>Bacillati</taxon>
        <taxon>Actinomycetota</taxon>
        <taxon>Actinomycetes</taxon>
        <taxon>Streptosporangiales</taxon>
        <taxon>Streptosporangiaceae</taxon>
        <taxon>Streptosporangium</taxon>
    </lineage>
</organism>
<protein>
    <recommendedName>
        <fullName evidence="5">Serine/threonine protein kinase</fullName>
    </recommendedName>
</protein>
<feature type="region of interest" description="Disordered" evidence="1">
    <location>
        <begin position="1"/>
        <end position="191"/>
    </location>
</feature>
<feature type="compositionally biased region" description="Basic and acidic residues" evidence="1">
    <location>
        <begin position="1"/>
        <end position="10"/>
    </location>
</feature>
<evidence type="ECO:0000313" key="4">
    <source>
        <dbReference type="Proteomes" id="UP001499930"/>
    </source>
</evidence>
<evidence type="ECO:0008006" key="5">
    <source>
        <dbReference type="Google" id="ProtNLM"/>
    </source>
</evidence>
<keyword evidence="4" id="KW-1185">Reference proteome</keyword>
<sequence>MVVIRPKDGLRIPAEPAPPVAAPGRSTASPYPDRPVSTDLGRPVAGRQNSPSLGTPVARGPVTGRSSGAFEETDVSSSATPPHGFPVAGSDPSPTPPHGFPATGPDSGPSTAVLPPVPAPAGPLPRAPLPGDRSPGAGAPSGLPRHPGPAAPQPWRPPGPEAGRSPGLGTDLFAIAGQNGHPVPGQPQAPPRKPKIGIFVLMGVAAIALVVIMILVVVAFT</sequence>
<accession>A0ABP6L3E2</accession>
<evidence type="ECO:0000313" key="3">
    <source>
        <dbReference type="EMBL" id="GAA3028807.1"/>
    </source>
</evidence>
<feature type="compositionally biased region" description="Pro residues" evidence="1">
    <location>
        <begin position="115"/>
        <end position="128"/>
    </location>
</feature>
<feature type="compositionally biased region" description="Pro residues" evidence="1">
    <location>
        <begin position="146"/>
        <end position="160"/>
    </location>
</feature>
<reference evidence="4" key="1">
    <citation type="journal article" date="2019" name="Int. J. Syst. Evol. Microbiol.">
        <title>The Global Catalogue of Microorganisms (GCM) 10K type strain sequencing project: providing services to taxonomists for standard genome sequencing and annotation.</title>
        <authorList>
            <consortium name="The Broad Institute Genomics Platform"/>
            <consortium name="The Broad Institute Genome Sequencing Center for Infectious Disease"/>
            <person name="Wu L."/>
            <person name="Ma J."/>
        </authorList>
    </citation>
    <scope>NUCLEOTIDE SEQUENCE [LARGE SCALE GENOMIC DNA]</scope>
    <source>
        <strain evidence="4">JCM 3106</strain>
    </source>
</reference>
<dbReference type="PRINTS" id="PR01217">
    <property type="entry name" value="PRICHEXTENSN"/>
</dbReference>
<feature type="transmembrane region" description="Helical" evidence="2">
    <location>
        <begin position="196"/>
        <end position="220"/>
    </location>
</feature>
<evidence type="ECO:0000256" key="2">
    <source>
        <dbReference type="SAM" id="Phobius"/>
    </source>
</evidence>
<keyword evidence="2" id="KW-1133">Transmembrane helix</keyword>
<proteinExistence type="predicted"/>